<keyword evidence="2 6" id="KW-0560">Oxidoreductase</keyword>
<feature type="active site" description="Proton donor/acceptor" evidence="4">
    <location>
        <position position="82"/>
    </location>
</feature>
<keyword evidence="9" id="KW-1185">Reference proteome</keyword>
<dbReference type="Gene3D" id="3.40.50.10860">
    <property type="entry name" value="Leucine Dehydrogenase, chain A, domain 1"/>
    <property type="match status" value="1"/>
</dbReference>
<gene>
    <name evidence="8" type="ORF">C9E81_05065</name>
</gene>
<dbReference type="CDD" id="cd01075">
    <property type="entry name" value="NAD_bind_Leu_Phe_Val_DH"/>
    <property type="match status" value="1"/>
</dbReference>
<keyword evidence="5" id="KW-0547">Nucleotide-binding</keyword>
<dbReference type="PRINTS" id="PR00082">
    <property type="entry name" value="GLFDHDRGNASE"/>
</dbReference>
<feature type="domain" description="Glutamate/phenylalanine/leucine/valine/L-tryptophan dehydrogenase C-terminal" evidence="7">
    <location>
        <begin position="143"/>
        <end position="345"/>
    </location>
</feature>
<comment type="caution">
    <text evidence="8">The sequence shown here is derived from an EMBL/GenBank/DDBJ whole genome shotgun (WGS) entry which is preliminary data.</text>
</comment>
<dbReference type="InterPro" id="IPR006096">
    <property type="entry name" value="Glu/Leu/Phe/Val/Trp_DH_C"/>
</dbReference>
<dbReference type="PANTHER" id="PTHR42722:SF1">
    <property type="entry name" value="VALINE DEHYDROGENASE"/>
    <property type="match status" value="1"/>
</dbReference>
<dbReference type="SMART" id="SM00839">
    <property type="entry name" value="ELFV_dehydrog"/>
    <property type="match status" value="1"/>
</dbReference>
<dbReference type="PIRSF" id="PIRSF000188">
    <property type="entry name" value="Phe_leu_dh"/>
    <property type="match status" value="1"/>
</dbReference>
<dbReference type="GO" id="GO:0006520">
    <property type="term" value="P:amino acid metabolic process"/>
    <property type="evidence" value="ECO:0007669"/>
    <property type="project" value="InterPro"/>
</dbReference>
<dbReference type="FunFam" id="3.40.50.10860:FF:000010">
    <property type="entry name" value="Leucine dehydrogenase"/>
    <property type="match status" value="1"/>
</dbReference>
<protein>
    <submittedName>
        <fullName evidence="8">Glu/Leu/Phe/Val dehydrogenase</fullName>
    </submittedName>
</protein>
<evidence type="ECO:0000313" key="9">
    <source>
        <dbReference type="Proteomes" id="UP000273516"/>
    </source>
</evidence>
<evidence type="ECO:0000256" key="5">
    <source>
        <dbReference type="PIRSR" id="PIRSR000188-2"/>
    </source>
</evidence>
<dbReference type="OrthoDB" id="9803297at2"/>
<organism evidence="8 9">
    <name type="scientific">Paracoccus alkanivorans</name>
    <dbReference type="NCBI Taxonomy" id="2116655"/>
    <lineage>
        <taxon>Bacteria</taxon>
        <taxon>Pseudomonadati</taxon>
        <taxon>Pseudomonadota</taxon>
        <taxon>Alphaproteobacteria</taxon>
        <taxon>Rhodobacterales</taxon>
        <taxon>Paracoccaceae</taxon>
        <taxon>Paracoccus</taxon>
    </lineage>
</organism>
<keyword evidence="3 5" id="KW-0520">NAD</keyword>
<dbReference type="PANTHER" id="PTHR42722">
    <property type="entry name" value="LEUCINE DEHYDROGENASE"/>
    <property type="match status" value="1"/>
</dbReference>
<dbReference type="InterPro" id="IPR036291">
    <property type="entry name" value="NAD(P)-bd_dom_sf"/>
</dbReference>
<name>A0A3M0MES0_9RHOB</name>
<evidence type="ECO:0000256" key="2">
    <source>
        <dbReference type="ARBA" id="ARBA00023002"/>
    </source>
</evidence>
<dbReference type="GO" id="GO:0000166">
    <property type="term" value="F:nucleotide binding"/>
    <property type="evidence" value="ECO:0007669"/>
    <property type="project" value="UniProtKB-KW"/>
</dbReference>
<evidence type="ECO:0000256" key="3">
    <source>
        <dbReference type="ARBA" id="ARBA00023027"/>
    </source>
</evidence>
<dbReference type="EMBL" id="QOKZ01000002">
    <property type="protein sequence ID" value="RMC36079.1"/>
    <property type="molecule type" value="Genomic_DNA"/>
</dbReference>
<comment type="similarity">
    <text evidence="1 6">Belongs to the Glu/Leu/Phe/Val dehydrogenases family.</text>
</comment>
<dbReference type="AlphaFoldDB" id="A0A3M0MES0"/>
<sequence length="348" mass="36909">MELKLTDLDISEGFERLVLAEDASSGLRALICVHSTVLGPAAGGCRMWDYADDAEAIADVTRLARGMTYKNAMAGLGLGGGKSVIIGDARRDKTPAMMRAFGRAVDALKGMYYTAEDVGISPEDMAHAAAETRYAVGLSGASGDPSPWTAEGVFRCLRIGAAHVFGSDDLTGRRVLVQGLGHVGLSLAQKLHEAGAELIVTDIHAAALEEAKTRLGAEICAPDAVFEQRMDIFAPCALGGVLDEHSSAKLQARLVCGAANNQLTSPGIAEALRTRGITYLPDYVVNAGGIISVASEIHRTGDRWRRERLDGIAERVAEMLARASAEDRSTELIADEMVERMLREASAA</sequence>
<dbReference type="Pfam" id="PF00208">
    <property type="entry name" value="ELFV_dehydrog"/>
    <property type="match status" value="1"/>
</dbReference>
<evidence type="ECO:0000256" key="1">
    <source>
        <dbReference type="ARBA" id="ARBA00006382"/>
    </source>
</evidence>
<accession>A0A3M0MES0</accession>
<feature type="binding site" evidence="5">
    <location>
        <begin position="179"/>
        <end position="184"/>
    </location>
    <ligand>
        <name>NAD(+)</name>
        <dbReference type="ChEBI" id="CHEBI:57540"/>
    </ligand>
</feature>
<evidence type="ECO:0000256" key="6">
    <source>
        <dbReference type="RuleBase" id="RU004417"/>
    </source>
</evidence>
<dbReference type="RefSeq" id="WP_122111243.1">
    <property type="nucleotide sequence ID" value="NZ_QOKZ01000002.1"/>
</dbReference>
<evidence type="ECO:0000259" key="7">
    <source>
        <dbReference type="SMART" id="SM00839"/>
    </source>
</evidence>
<dbReference type="InterPro" id="IPR046346">
    <property type="entry name" value="Aminoacid_DH-like_N_sf"/>
</dbReference>
<dbReference type="SUPFAM" id="SSF53223">
    <property type="entry name" value="Aminoacid dehydrogenase-like, N-terminal domain"/>
    <property type="match status" value="1"/>
</dbReference>
<proteinExistence type="inferred from homology"/>
<reference evidence="8 9" key="1">
    <citation type="submission" date="2018-07" db="EMBL/GenBank/DDBJ databases">
        <authorList>
            <person name="Zhang Y."/>
            <person name="Wang L."/>
            <person name="Ma S."/>
        </authorList>
    </citation>
    <scope>NUCLEOTIDE SEQUENCE [LARGE SCALE GENOMIC DNA]</scope>
    <source>
        <strain evidence="8 9">4-2</strain>
    </source>
</reference>
<dbReference type="Proteomes" id="UP000273516">
    <property type="component" value="Unassembled WGS sequence"/>
</dbReference>
<dbReference type="Gene3D" id="3.40.50.720">
    <property type="entry name" value="NAD(P)-binding Rossmann-like Domain"/>
    <property type="match status" value="1"/>
</dbReference>
<dbReference type="GO" id="GO:0016639">
    <property type="term" value="F:oxidoreductase activity, acting on the CH-NH2 group of donors, NAD or NADP as acceptor"/>
    <property type="evidence" value="ECO:0007669"/>
    <property type="project" value="InterPro"/>
</dbReference>
<dbReference type="InterPro" id="IPR006097">
    <property type="entry name" value="Glu/Leu/Phe/Val/Trp_DH_dimer"/>
</dbReference>
<dbReference type="InterPro" id="IPR016211">
    <property type="entry name" value="Glu/Phe/Leu/Val/Trp_DH_bac/arc"/>
</dbReference>
<dbReference type="InterPro" id="IPR006095">
    <property type="entry name" value="Glu/Leu/Phe/Val/Trp_DH"/>
</dbReference>
<evidence type="ECO:0000313" key="8">
    <source>
        <dbReference type="EMBL" id="RMC36079.1"/>
    </source>
</evidence>
<evidence type="ECO:0000256" key="4">
    <source>
        <dbReference type="PIRSR" id="PIRSR000188-1"/>
    </source>
</evidence>
<dbReference type="Pfam" id="PF02812">
    <property type="entry name" value="ELFV_dehydrog_N"/>
    <property type="match status" value="1"/>
</dbReference>
<dbReference type="SUPFAM" id="SSF51735">
    <property type="entry name" value="NAD(P)-binding Rossmann-fold domains"/>
    <property type="match status" value="1"/>
</dbReference>